<feature type="compositionally biased region" description="Low complexity" evidence="1">
    <location>
        <begin position="83"/>
        <end position="93"/>
    </location>
</feature>
<feature type="region of interest" description="Disordered" evidence="1">
    <location>
        <begin position="83"/>
        <end position="112"/>
    </location>
</feature>
<accession>A0AA87ZNV7</accession>
<feature type="region of interest" description="Disordered" evidence="1">
    <location>
        <begin position="24"/>
        <end position="43"/>
    </location>
</feature>
<proteinExistence type="predicted"/>
<gene>
    <name evidence="2" type="ORF">TIFTF001_001586</name>
</gene>
<organism evidence="2 3">
    <name type="scientific">Ficus carica</name>
    <name type="common">Common fig</name>
    <dbReference type="NCBI Taxonomy" id="3494"/>
    <lineage>
        <taxon>Eukaryota</taxon>
        <taxon>Viridiplantae</taxon>
        <taxon>Streptophyta</taxon>
        <taxon>Embryophyta</taxon>
        <taxon>Tracheophyta</taxon>
        <taxon>Spermatophyta</taxon>
        <taxon>Magnoliopsida</taxon>
        <taxon>eudicotyledons</taxon>
        <taxon>Gunneridae</taxon>
        <taxon>Pentapetalae</taxon>
        <taxon>rosids</taxon>
        <taxon>fabids</taxon>
        <taxon>Rosales</taxon>
        <taxon>Moraceae</taxon>
        <taxon>Ficeae</taxon>
        <taxon>Ficus</taxon>
    </lineage>
</organism>
<keyword evidence="3" id="KW-1185">Reference proteome</keyword>
<evidence type="ECO:0000313" key="3">
    <source>
        <dbReference type="Proteomes" id="UP001187192"/>
    </source>
</evidence>
<evidence type="ECO:0000313" key="2">
    <source>
        <dbReference type="EMBL" id="GMN27336.1"/>
    </source>
</evidence>
<sequence length="128" mass="12872">MSQKGISVNLKSKVQFLTFATSAKPTHGGSLRDIPVGRGSSKNTKYASKLQSMLPLSPTTISAAINGVGGPFDGDGKLSSLSLATSAKPAASTGPTAALSGREIPAGGGSRKNTKCFNFFGEHSGTGG</sequence>
<dbReference type="Proteomes" id="UP001187192">
    <property type="component" value="Unassembled WGS sequence"/>
</dbReference>
<reference evidence="2" key="1">
    <citation type="submission" date="2023-07" db="EMBL/GenBank/DDBJ databases">
        <title>draft genome sequence of fig (Ficus carica).</title>
        <authorList>
            <person name="Takahashi T."/>
            <person name="Nishimura K."/>
        </authorList>
    </citation>
    <scope>NUCLEOTIDE SEQUENCE</scope>
</reference>
<dbReference type="EMBL" id="BTGU01000002">
    <property type="protein sequence ID" value="GMN27336.1"/>
    <property type="molecule type" value="Genomic_DNA"/>
</dbReference>
<evidence type="ECO:0000256" key="1">
    <source>
        <dbReference type="SAM" id="MobiDB-lite"/>
    </source>
</evidence>
<dbReference type="AlphaFoldDB" id="A0AA87ZNV7"/>
<name>A0AA87ZNV7_FICCA</name>
<protein>
    <submittedName>
        <fullName evidence="2">Uncharacterized protein</fullName>
    </submittedName>
</protein>
<comment type="caution">
    <text evidence="2">The sequence shown here is derived from an EMBL/GenBank/DDBJ whole genome shotgun (WGS) entry which is preliminary data.</text>
</comment>
<dbReference type="Gramene" id="FCD_00016730-RA">
    <property type="protein sequence ID" value="FCD_00016730-RA:cds"/>
    <property type="gene ID" value="FCD_00016730"/>
</dbReference>